<dbReference type="GO" id="GO:0051287">
    <property type="term" value="F:NAD binding"/>
    <property type="evidence" value="ECO:0007669"/>
    <property type="project" value="InterPro"/>
</dbReference>
<feature type="domain" description="D-isomer specific 2-hydroxyacid dehydrogenase NAD-binding" evidence="3">
    <location>
        <begin position="108"/>
        <end position="280"/>
    </location>
</feature>
<dbReference type="GO" id="GO:0016491">
    <property type="term" value="F:oxidoreductase activity"/>
    <property type="evidence" value="ECO:0007669"/>
    <property type="project" value="UniProtKB-KW"/>
</dbReference>
<dbReference type="AlphaFoldDB" id="A0A1H4F921"/>
<evidence type="ECO:0000259" key="3">
    <source>
        <dbReference type="Pfam" id="PF02826"/>
    </source>
</evidence>
<evidence type="ECO:0000313" key="4">
    <source>
        <dbReference type="EMBL" id="SEA93813.1"/>
    </source>
</evidence>
<evidence type="ECO:0000256" key="1">
    <source>
        <dbReference type="ARBA" id="ARBA00023002"/>
    </source>
</evidence>
<dbReference type="Pfam" id="PF02826">
    <property type="entry name" value="2-Hacid_dh_C"/>
    <property type="match status" value="1"/>
</dbReference>
<dbReference type="CDD" id="cd12164">
    <property type="entry name" value="GDH_like_2"/>
    <property type="match status" value="1"/>
</dbReference>
<keyword evidence="4" id="KW-0670">Pyruvate</keyword>
<protein>
    <submittedName>
        <fullName evidence="4">Glyoxylate/hydroxypyruvate reductase A</fullName>
    </submittedName>
</protein>
<evidence type="ECO:0000313" key="5">
    <source>
        <dbReference type="Proteomes" id="UP000199002"/>
    </source>
</evidence>
<reference evidence="5" key="1">
    <citation type="submission" date="2016-10" db="EMBL/GenBank/DDBJ databases">
        <authorList>
            <person name="Varghese N."/>
            <person name="Submissions S."/>
        </authorList>
    </citation>
    <scope>NUCLEOTIDE SEQUENCE [LARGE SCALE GENOMIC DNA]</scope>
    <source>
        <strain evidence="5">DSM 25157</strain>
    </source>
</reference>
<dbReference type="STRING" id="592050.SAMN05421875_15113"/>
<dbReference type="RefSeq" id="WP_092701393.1">
    <property type="nucleotide sequence ID" value="NZ_FNQJ01000051.1"/>
</dbReference>
<organism evidence="4 5">
    <name type="scientific">Acidovorax soli</name>
    <dbReference type="NCBI Taxonomy" id="592050"/>
    <lineage>
        <taxon>Bacteria</taxon>
        <taxon>Pseudomonadati</taxon>
        <taxon>Pseudomonadota</taxon>
        <taxon>Betaproteobacteria</taxon>
        <taxon>Burkholderiales</taxon>
        <taxon>Comamonadaceae</taxon>
        <taxon>Acidovorax</taxon>
    </lineage>
</organism>
<dbReference type="Gene3D" id="3.40.50.720">
    <property type="entry name" value="NAD(P)-binding Rossmann-like Domain"/>
    <property type="match status" value="2"/>
</dbReference>
<dbReference type="GeneID" id="34231432"/>
<name>A0A1H4F921_9BURK</name>
<keyword evidence="5" id="KW-1185">Reference proteome</keyword>
<keyword evidence="1" id="KW-0560">Oxidoreductase</keyword>
<dbReference type="InterPro" id="IPR006140">
    <property type="entry name" value="D-isomer_DH_NAD-bd"/>
</dbReference>
<accession>A0A1H4F921</accession>
<proteinExistence type="predicted"/>
<gene>
    <name evidence="4" type="ORF">SAMN05421875_15113</name>
</gene>
<dbReference type="SUPFAM" id="SSF51735">
    <property type="entry name" value="NAD(P)-binding Rossmann-fold domains"/>
    <property type="match status" value="1"/>
</dbReference>
<dbReference type="PANTHER" id="PTHR43333:SF1">
    <property type="entry name" value="D-ISOMER SPECIFIC 2-HYDROXYACID DEHYDROGENASE NAD-BINDING DOMAIN-CONTAINING PROTEIN"/>
    <property type="match status" value="1"/>
</dbReference>
<evidence type="ECO:0000256" key="2">
    <source>
        <dbReference type="ARBA" id="ARBA00023027"/>
    </source>
</evidence>
<dbReference type="PANTHER" id="PTHR43333">
    <property type="entry name" value="2-HACID_DH_C DOMAIN-CONTAINING PROTEIN"/>
    <property type="match status" value="1"/>
</dbReference>
<dbReference type="EMBL" id="FNQJ01000051">
    <property type="protein sequence ID" value="SEA93813.1"/>
    <property type="molecule type" value="Genomic_DNA"/>
</dbReference>
<sequence>MNHTPIAFIAPADYVHTAAWVHALSLAMPEQSIVALSEMDTESRQRCTVAILANPDPADLQRLPQLRWVHSVWAGVEKLVADLGETSLPIVRLVDPQLARTMAEAVLAYTLYLHRDMPAYARQQAQRQWQAQEYVRAESRTVSVLGLGALGSAAARQLSDAGFRVCGWSQSLNQIPGIESFTGQSGLSAMLQKTDILVCLLPLTPQTRGLLGAEAFSLLRDRAALINFSRGAIVNDADLKAALDSGRLRHAVLDVFEVEPLPSTEWHWGHPSVTVLPHCSAPTARESASAIVANNIRRYMEDGIIPVGVNFSRGY</sequence>
<dbReference type="InterPro" id="IPR036291">
    <property type="entry name" value="NAD(P)-bd_dom_sf"/>
</dbReference>
<dbReference type="Proteomes" id="UP000199002">
    <property type="component" value="Unassembled WGS sequence"/>
</dbReference>
<keyword evidence="2" id="KW-0520">NAD</keyword>